<accession>A0A3M7TGZ7</accession>
<reference evidence="1 2" key="1">
    <citation type="submission" date="2018-08" db="EMBL/GenBank/DDBJ databases">
        <title>Chryseobacterium nematophagum: a novel matrix digesting pathogen of nematodes.</title>
        <authorList>
            <person name="Page A."/>
            <person name="Roberts M."/>
            <person name="Felix M.-A."/>
            <person name="Weir W."/>
        </authorList>
    </citation>
    <scope>NUCLEOTIDE SEQUENCE [LARGE SCALE GENOMIC DNA]</scope>
    <source>
        <strain evidence="1 2">JUb129</strain>
    </source>
</reference>
<dbReference type="RefSeq" id="WP_122636879.1">
    <property type="nucleotide sequence ID" value="NZ_QWIU01000002.1"/>
</dbReference>
<organism evidence="1 2">
    <name type="scientific">Chryseobacterium nematophagum</name>
    <dbReference type="NCBI Taxonomy" id="2305228"/>
    <lineage>
        <taxon>Bacteria</taxon>
        <taxon>Pseudomonadati</taxon>
        <taxon>Bacteroidota</taxon>
        <taxon>Flavobacteriia</taxon>
        <taxon>Flavobacteriales</taxon>
        <taxon>Weeksellaceae</taxon>
        <taxon>Chryseobacterium group</taxon>
        <taxon>Chryseobacterium</taxon>
    </lineage>
</organism>
<dbReference type="AlphaFoldDB" id="A0A3M7TGZ7"/>
<gene>
    <name evidence="1" type="ORF">D1631_13325</name>
</gene>
<proteinExistence type="predicted"/>
<comment type="caution">
    <text evidence="1">The sequence shown here is derived from an EMBL/GenBank/DDBJ whole genome shotgun (WGS) entry which is preliminary data.</text>
</comment>
<protein>
    <submittedName>
        <fullName evidence="1">Uncharacterized protein</fullName>
    </submittedName>
</protein>
<dbReference type="Proteomes" id="UP000278775">
    <property type="component" value="Unassembled WGS sequence"/>
</dbReference>
<dbReference type="EMBL" id="QWIU01000002">
    <property type="protein sequence ID" value="RNA62843.1"/>
    <property type="molecule type" value="Genomic_DNA"/>
</dbReference>
<sequence length="73" mass="7570">MKRLNSFMMVWMSFIGYLTDAQTCSNTAIIPPNGVMTLNEIQVTTTTSSSTLQGGSLTYSGSGCAAAAIDPGG</sequence>
<evidence type="ECO:0000313" key="2">
    <source>
        <dbReference type="Proteomes" id="UP000278775"/>
    </source>
</evidence>
<name>A0A3M7TGZ7_9FLAO</name>
<evidence type="ECO:0000313" key="1">
    <source>
        <dbReference type="EMBL" id="RNA62843.1"/>
    </source>
</evidence>